<protein>
    <recommendedName>
        <fullName evidence="3">DUF1877 domain-containing protein</fullName>
    </recommendedName>
</protein>
<dbReference type="InterPro" id="IPR015068">
    <property type="entry name" value="DUF1877"/>
</dbReference>
<dbReference type="KEGG" id="ccl:Clocl_2102"/>
<dbReference type="AlphaFoldDB" id="G8LWN1"/>
<organism evidence="1 2">
    <name type="scientific">Acetivibrio clariflavus (strain DSM 19732 / NBRC 101661 / EBR45)</name>
    <name type="common">Clostridium clariflavum</name>
    <dbReference type="NCBI Taxonomy" id="720554"/>
    <lineage>
        <taxon>Bacteria</taxon>
        <taxon>Bacillati</taxon>
        <taxon>Bacillota</taxon>
        <taxon>Clostridia</taxon>
        <taxon>Eubacteriales</taxon>
        <taxon>Oscillospiraceae</taxon>
        <taxon>Acetivibrio</taxon>
    </lineage>
</organism>
<evidence type="ECO:0000313" key="2">
    <source>
        <dbReference type="Proteomes" id="UP000005435"/>
    </source>
</evidence>
<evidence type="ECO:0008006" key="3">
    <source>
        <dbReference type="Google" id="ProtNLM"/>
    </source>
</evidence>
<dbReference type="SUPFAM" id="SSF111069">
    <property type="entry name" value="Hypothetical protein yfbM"/>
    <property type="match status" value="1"/>
</dbReference>
<proteinExistence type="predicted"/>
<reference evidence="2" key="1">
    <citation type="submission" date="2011-12" db="EMBL/GenBank/DDBJ databases">
        <title>Complete sequence of Clostridium clariflavum DSM 19732.</title>
        <authorList>
            <consortium name="US DOE Joint Genome Institute"/>
            <person name="Lucas S."/>
            <person name="Han J."/>
            <person name="Lapidus A."/>
            <person name="Cheng J.-F."/>
            <person name="Goodwin L."/>
            <person name="Pitluck S."/>
            <person name="Peters L."/>
            <person name="Teshima H."/>
            <person name="Detter J.C."/>
            <person name="Han C."/>
            <person name="Tapia R."/>
            <person name="Land M."/>
            <person name="Hauser L."/>
            <person name="Kyrpides N."/>
            <person name="Ivanova N."/>
            <person name="Pagani I."/>
            <person name="Kitzmiller T."/>
            <person name="Lynd L."/>
            <person name="Izquierdo J."/>
            <person name="Woyke T."/>
        </authorList>
    </citation>
    <scope>NUCLEOTIDE SEQUENCE [LARGE SCALE GENOMIC DNA]</scope>
    <source>
        <strain evidence="2">DSM 19732 / NBRC 101661 / EBR45</strain>
    </source>
</reference>
<dbReference type="OrthoDB" id="1821531at2"/>
<reference evidence="1 2" key="2">
    <citation type="journal article" date="2012" name="Stand. Genomic Sci.">
        <title>Complete Genome Sequence of Clostridium clariflavum DSM 19732.</title>
        <authorList>
            <person name="Izquierdo J.A."/>
            <person name="Goodwin L."/>
            <person name="Davenport K.W."/>
            <person name="Teshima H."/>
            <person name="Bruce D."/>
            <person name="Detter C."/>
            <person name="Tapia R."/>
            <person name="Han S."/>
            <person name="Land M."/>
            <person name="Hauser L."/>
            <person name="Jeffries C.D."/>
            <person name="Han J."/>
            <person name="Pitluck S."/>
            <person name="Nolan M."/>
            <person name="Chen A."/>
            <person name="Huntemann M."/>
            <person name="Mavromatis K."/>
            <person name="Mikhailova N."/>
            <person name="Liolios K."/>
            <person name="Woyke T."/>
            <person name="Lynd L.R."/>
        </authorList>
    </citation>
    <scope>NUCLEOTIDE SEQUENCE [LARGE SCALE GENOMIC DNA]</scope>
    <source>
        <strain evidence="2">DSM 19732 / NBRC 101661 / EBR45</strain>
    </source>
</reference>
<accession>G8LWN1</accession>
<dbReference type="Proteomes" id="UP000005435">
    <property type="component" value="Chromosome"/>
</dbReference>
<dbReference type="EMBL" id="CP003065">
    <property type="protein sequence ID" value="AEV68699.1"/>
    <property type="molecule type" value="Genomic_DNA"/>
</dbReference>
<dbReference type="RefSeq" id="WP_014255279.1">
    <property type="nucleotide sequence ID" value="NC_016627.1"/>
</dbReference>
<sequence length="163" mass="19333">MSCRGVLFAIKPSESKKLRNCKDDDELVDYIQENIEEEWDEDWLCETDKAWDAIHRCFADGKLELFGGKAPLNSIIFGGEILNTEPYYYVSLKNNDLVKEIAKEVSSISKEKLRELYYQIADDYAEELNEEDFEYMWEWFECIKEFYEKVAKTNRDVIFTVDQ</sequence>
<evidence type="ECO:0000313" key="1">
    <source>
        <dbReference type="EMBL" id="AEV68699.1"/>
    </source>
</evidence>
<name>G8LWN1_ACECE</name>
<dbReference type="Gene3D" id="3.40.1760.10">
    <property type="entry name" value="YfbM-like super family"/>
    <property type="match status" value="1"/>
</dbReference>
<gene>
    <name evidence="1" type="ordered locus">Clocl_2102</name>
</gene>
<dbReference type="HOGENOM" id="CLU_1624254_0_0_9"/>
<dbReference type="eggNOG" id="ENOG5032UD8">
    <property type="taxonomic scope" value="Bacteria"/>
</dbReference>
<keyword evidence="2" id="KW-1185">Reference proteome</keyword>
<dbReference type="InterPro" id="IPR035944">
    <property type="entry name" value="YfbM-like_sf"/>
</dbReference>
<dbReference type="Pfam" id="PF08974">
    <property type="entry name" value="DUF1877"/>
    <property type="match status" value="1"/>
</dbReference>